<evidence type="ECO:0000313" key="6">
    <source>
        <dbReference type="Proteomes" id="UP001319200"/>
    </source>
</evidence>
<evidence type="ECO:0000256" key="2">
    <source>
        <dbReference type="PROSITE-ProRule" id="PRU00335"/>
    </source>
</evidence>
<reference evidence="5 6" key="1">
    <citation type="submission" date="2021-05" db="EMBL/GenBank/DDBJ databases">
        <title>A Polyphasic approach of four new species of the genus Ohtaekwangia: Ohtaekwangia histidinii sp. nov., Ohtaekwangia cretensis sp. nov., Ohtaekwangia indiensis sp. nov., Ohtaekwangia reichenbachii sp. nov. from diverse environment.</title>
        <authorList>
            <person name="Octaviana S."/>
        </authorList>
    </citation>
    <scope>NUCLEOTIDE SEQUENCE [LARGE SCALE GENOMIC DNA]</scope>
    <source>
        <strain evidence="5 6">PWU4</strain>
    </source>
</reference>
<evidence type="ECO:0000256" key="3">
    <source>
        <dbReference type="SAM" id="Phobius"/>
    </source>
</evidence>
<name>A0AAP2GM69_9BACT</name>
<feature type="transmembrane region" description="Helical" evidence="3">
    <location>
        <begin position="160"/>
        <end position="178"/>
    </location>
</feature>
<dbReference type="SUPFAM" id="SSF48498">
    <property type="entry name" value="Tetracyclin repressor-like, C-terminal domain"/>
    <property type="match status" value="1"/>
</dbReference>
<evidence type="ECO:0000259" key="4">
    <source>
        <dbReference type="PROSITE" id="PS50977"/>
    </source>
</evidence>
<dbReference type="Proteomes" id="UP001319200">
    <property type="component" value="Unassembled WGS sequence"/>
</dbReference>
<evidence type="ECO:0000256" key="1">
    <source>
        <dbReference type="ARBA" id="ARBA00023125"/>
    </source>
</evidence>
<dbReference type="PANTHER" id="PTHR43479">
    <property type="entry name" value="ACREF/ENVCD OPERON REPRESSOR-RELATED"/>
    <property type="match status" value="1"/>
</dbReference>
<dbReference type="Gene3D" id="1.10.357.10">
    <property type="entry name" value="Tetracycline Repressor, domain 2"/>
    <property type="match status" value="1"/>
</dbReference>
<keyword evidence="3" id="KW-0472">Membrane</keyword>
<dbReference type="SUPFAM" id="SSF46689">
    <property type="entry name" value="Homeodomain-like"/>
    <property type="match status" value="1"/>
</dbReference>
<comment type="caution">
    <text evidence="5">The sequence shown here is derived from an EMBL/GenBank/DDBJ whole genome shotgun (WGS) entry which is preliminary data.</text>
</comment>
<sequence length="211" mass="24076">MAKAKKGKEAALDLTTEEKIKNAALKVFTKKGFAAARTRDISEEAGINLALLNYYFRSKEKLFELVMTETLRGFIKGMLEILNDTETSIEEKVEIFVTRYSELLMQQPDLPLFIFHELKMNPEQLASKLGGEGLFKSYFIKQVKEAMDNGKLPRMHPLHFIMNMVGLTVFPFIGAPLLRHLSGVDAKTFNGLVEERKTLIPKWIKMMMKGK</sequence>
<gene>
    <name evidence="5" type="ORF">KK083_00290</name>
</gene>
<dbReference type="GO" id="GO:0003677">
    <property type="term" value="F:DNA binding"/>
    <property type="evidence" value="ECO:0007669"/>
    <property type="project" value="UniProtKB-UniRule"/>
</dbReference>
<keyword evidence="3" id="KW-0812">Transmembrane</keyword>
<keyword evidence="1 2" id="KW-0238">DNA-binding</keyword>
<dbReference type="RefSeq" id="WP_254158786.1">
    <property type="nucleotide sequence ID" value="NZ_JAHESF010000001.1"/>
</dbReference>
<dbReference type="InterPro" id="IPR050624">
    <property type="entry name" value="HTH-type_Tx_Regulator"/>
</dbReference>
<dbReference type="PRINTS" id="PR00455">
    <property type="entry name" value="HTHTETR"/>
</dbReference>
<feature type="DNA-binding region" description="H-T-H motif" evidence="2">
    <location>
        <begin position="37"/>
        <end position="56"/>
    </location>
</feature>
<dbReference type="EMBL" id="JAHESF010000001">
    <property type="protein sequence ID" value="MBT1695290.1"/>
    <property type="molecule type" value="Genomic_DNA"/>
</dbReference>
<dbReference type="PROSITE" id="PS50977">
    <property type="entry name" value="HTH_TETR_2"/>
    <property type="match status" value="1"/>
</dbReference>
<protein>
    <submittedName>
        <fullName evidence="5">TetR/AcrR family transcriptional regulator</fullName>
    </submittedName>
</protein>
<dbReference type="Pfam" id="PF00440">
    <property type="entry name" value="TetR_N"/>
    <property type="match status" value="1"/>
</dbReference>
<accession>A0AAP2GM69</accession>
<evidence type="ECO:0000313" key="5">
    <source>
        <dbReference type="EMBL" id="MBT1695290.1"/>
    </source>
</evidence>
<dbReference type="InterPro" id="IPR009057">
    <property type="entry name" value="Homeodomain-like_sf"/>
</dbReference>
<dbReference type="InterPro" id="IPR001647">
    <property type="entry name" value="HTH_TetR"/>
</dbReference>
<keyword evidence="6" id="KW-1185">Reference proteome</keyword>
<organism evidence="5 6">
    <name type="scientific">Chryseosolibacter histidini</name>
    <dbReference type="NCBI Taxonomy" id="2782349"/>
    <lineage>
        <taxon>Bacteria</taxon>
        <taxon>Pseudomonadati</taxon>
        <taxon>Bacteroidota</taxon>
        <taxon>Cytophagia</taxon>
        <taxon>Cytophagales</taxon>
        <taxon>Chryseotaleaceae</taxon>
        <taxon>Chryseosolibacter</taxon>
    </lineage>
</organism>
<dbReference type="InterPro" id="IPR036271">
    <property type="entry name" value="Tet_transcr_reg_TetR-rel_C_sf"/>
</dbReference>
<proteinExistence type="predicted"/>
<dbReference type="AlphaFoldDB" id="A0AAP2GM69"/>
<keyword evidence="3" id="KW-1133">Transmembrane helix</keyword>
<dbReference type="PANTHER" id="PTHR43479:SF11">
    <property type="entry name" value="ACREF_ENVCD OPERON REPRESSOR-RELATED"/>
    <property type="match status" value="1"/>
</dbReference>
<feature type="domain" description="HTH tetR-type" evidence="4">
    <location>
        <begin position="14"/>
        <end position="74"/>
    </location>
</feature>